<reference evidence="3 4" key="1">
    <citation type="submission" date="2016-11" db="EMBL/GenBank/DDBJ databases">
        <authorList>
            <person name="Jaros S."/>
            <person name="Januszkiewicz K."/>
            <person name="Wedrychowicz H."/>
        </authorList>
    </citation>
    <scope>NUCLEOTIDE SEQUENCE [LARGE SCALE GENOMIC DNA]</scope>
    <source>
        <strain evidence="3 4">DSM 15692</strain>
    </source>
</reference>
<evidence type="ECO:0000256" key="1">
    <source>
        <dbReference type="ARBA" id="ARBA00010272"/>
    </source>
</evidence>
<dbReference type="Proteomes" id="UP000184128">
    <property type="component" value="Unassembled WGS sequence"/>
</dbReference>
<protein>
    <submittedName>
        <fullName evidence="3">Uncharacterized protein, MTH1187 family</fullName>
    </submittedName>
</protein>
<dbReference type="NCBIfam" id="TIGR00106">
    <property type="entry name" value="MTH1187 family thiamine-binding protein"/>
    <property type="match status" value="1"/>
</dbReference>
<feature type="domain" description="Thiamine-binding protein" evidence="2">
    <location>
        <begin position="6"/>
        <end position="93"/>
    </location>
</feature>
<dbReference type="AlphaFoldDB" id="A0A1M4SPN7"/>
<dbReference type="GO" id="GO:0005829">
    <property type="term" value="C:cytosol"/>
    <property type="evidence" value="ECO:0007669"/>
    <property type="project" value="TreeGrafter"/>
</dbReference>
<dbReference type="EMBL" id="FQUF01000003">
    <property type="protein sequence ID" value="SHE34180.1"/>
    <property type="molecule type" value="Genomic_DNA"/>
</dbReference>
<dbReference type="RefSeq" id="WP_073295002.1">
    <property type="nucleotide sequence ID" value="NZ_FQUF01000003.1"/>
</dbReference>
<evidence type="ECO:0000313" key="3">
    <source>
        <dbReference type="EMBL" id="SHE34180.1"/>
    </source>
</evidence>
<comment type="similarity">
    <text evidence="1">Belongs to the UPF0045 family.</text>
</comment>
<name>A0A1M4SPN7_9LACT</name>
<dbReference type="OrthoDB" id="2147383at2"/>
<proteinExistence type="inferred from homology"/>
<evidence type="ECO:0000313" key="4">
    <source>
        <dbReference type="Proteomes" id="UP000184128"/>
    </source>
</evidence>
<dbReference type="InterPro" id="IPR002767">
    <property type="entry name" value="Thiamine_BP"/>
</dbReference>
<sequence length="103" mass="11381">MNTLIAVAIAPFGEGDELSKEVAEVIKVIRDSGLPNQTTSMFTEIEGPWDEVMEVVKEATFVLANKGIRTEVILKADIRPGFSDTMNKKIESIDRILGDQTKE</sequence>
<gene>
    <name evidence="3" type="ORF">SAMN02745249_00252</name>
</gene>
<dbReference type="Pfam" id="PF01910">
    <property type="entry name" value="Thiamine_BP"/>
    <property type="match status" value="1"/>
</dbReference>
<dbReference type="PANTHER" id="PTHR33777">
    <property type="entry name" value="UPF0045 PROTEIN ECM15"/>
    <property type="match status" value="1"/>
</dbReference>
<dbReference type="SUPFAM" id="SSF89957">
    <property type="entry name" value="MTH1187/YkoF-like"/>
    <property type="match status" value="1"/>
</dbReference>
<accession>A0A1M4SPN7</accession>
<dbReference type="Gene3D" id="3.30.70.930">
    <property type="match status" value="1"/>
</dbReference>
<evidence type="ECO:0000259" key="2">
    <source>
        <dbReference type="Pfam" id="PF01910"/>
    </source>
</evidence>
<organism evidence="3 4">
    <name type="scientific">Atopostipes suicloacalis DSM 15692</name>
    <dbReference type="NCBI Taxonomy" id="1121025"/>
    <lineage>
        <taxon>Bacteria</taxon>
        <taxon>Bacillati</taxon>
        <taxon>Bacillota</taxon>
        <taxon>Bacilli</taxon>
        <taxon>Lactobacillales</taxon>
        <taxon>Carnobacteriaceae</taxon>
        <taxon>Atopostipes</taxon>
    </lineage>
</organism>
<dbReference type="PANTHER" id="PTHR33777:SF1">
    <property type="entry name" value="UPF0045 PROTEIN ECM15"/>
    <property type="match status" value="1"/>
</dbReference>
<keyword evidence="4" id="KW-1185">Reference proteome</keyword>
<dbReference type="InterPro" id="IPR051614">
    <property type="entry name" value="UPF0045_domain"/>
</dbReference>
<dbReference type="InterPro" id="IPR029756">
    <property type="entry name" value="MTH1187/YkoF-like"/>
</dbReference>